<keyword evidence="3" id="KW-1185">Reference proteome</keyword>
<evidence type="ECO:0000313" key="2">
    <source>
        <dbReference type="EMBL" id="KAK0739166.1"/>
    </source>
</evidence>
<evidence type="ECO:0000313" key="3">
    <source>
        <dbReference type="Proteomes" id="UP001172159"/>
    </source>
</evidence>
<dbReference type="AlphaFoldDB" id="A0AA40BRW1"/>
<dbReference type="EMBL" id="JAUKTV010000004">
    <property type="protein sequence ID" value="KAK0739166.1"/>
    <property type="molecule type" value="Genomic_DNA"/>
</dbReference>
<proteinExistence type="predicted"/>
<dbReference type="Proteomes" id="UP001172159">
    <property type="component" value="Unassembled WGS sequence"/>
</dbReference>
<reference evidence="2" key="1">
    <citation type="submission" date="2023-06" db="EMBL/GenBank/DDBJ databases">
        <title>Genome-scale phylogeny and comparative genomics of the fungal order Sordariales.</title>
        <authorList>
            <consortium name="Lawrence Berkeley National Laboratory"/>
            <person name="Hensen N."/>
            <person name="Bonometti L."/>
            <person name="Westerberg I."/>
            <person name="Brannstrom I.O."/>
            <person name="Guillou S."/>
            <person name="Cros-Aarteil S."/>
            <person name="Calhoun S."/>
            <person name="Haridas S."/>
            <person name="Kuo A."/>
            <person name="Mondo S."/>
            <person name="Pangilinan J."/>
            <person name="Riley R."/>
            <person name="Labutti K."/>
            <person name="Andreopoulos B."/>
            <person name="Lipzen A."/>
            <person name="Chen C."/>
            <person name="Yanf M."/>
            <person name="Daum C."/>
            <person name="Ng V."/>
            <person name="Clum A."/>
            <person name="Steindorff A."/>
            <person name="Ohm R."/>
            <person name="Martin F."/>
            <person name="Silar P."/>
            <person name="Natvig D."/>
            <person name="Lalanne C."/>
            <person name="Gautier V."/>
            <person name="Ament-Velasquez S.L."/>
            <person name="Kruys A."/>
            <person name="Hutchinson M.I."/>
            <person name="Powell A.J."/>
            <person name="Barry K."/>
            <person name="Miller A.N."/>
            <person name="Grigoriev I.V."/>
            <person name="Debuchy R."/>
            <person name="Gladieux P."/>
            <person name="Thoren M.H."/>
            <person name="Johannesson H."/>
        </authorList>
    </citation>
    <scope>NUCLEOTIDE SEQUENCE</scope>
    <source>
        <strain evidence="2">CBS 540.89</strain>
    </source>
</reference>
<gene>
    <name evidence="2" type="ORF">B0T21DRAFT_138047</name>
</gene>
<name>A0AA40BRW1_9PEZI</name>
<feature type="region of interest" description="Disordered" evidence="1">
    <location>
        <begin position="97"/>
        <end position="119"/>
    </location>
</feature>
<organism evidence="2 3">
    <name type="scientific">Apiosordaria backusii</name>
    <dbReference type="NCBI Taxonomy" id="314023"/>
    <lineage>
        <taxon>Eukaryota</taxon>
        <taxon>Fungi</taxon>
        <taxon>Dikarya</taxon>
        <taxon>Ascomycota</taxon>
        <taxon>Pezizomycotina</taxon>
        <taxon>Sordariomycetes</taxon>
        <taxon>Sordariomycetidae</taxon>
        <taxon>Sordariales</taxon>
        <taxon>Lasiosphaeriaceae</taxon>
        <taxon>Apiosordaria</taxon>
    </lineage>
</organism>
<accession>A0AA40BRW1</accession>
<evidence type="ECO:0000256" key="1">
    <source>
        <dbReference type="SAM" id="MobiDB-lite"/>
    </source>
</evidence>
<comment type="caution">
    <text evidence="2">The sequence shown here is derived from an EMBL/GenBank/DDBJ whole genome shotgun (WGS) entry which is preliminary data.</text>
</comment>
<sequence>MGVINTGSFCEEELGSRFRISDLDACVFVSQGLKRYREEHLPTLLCQLGTDLAPNRRSVIQEEIETLSLTDSKARLELPAVLTVSWAVGQLHVSRNGNGKNNSHTATPFTKGGTRMEKRRCSGGEVTGEVGIRSGESSRRKLCGGKESEAVQRQRDGEPRCLLRYLSYPDSTTGQGVVGRRINEGREVKPQPLTTAAPDLELTYTGLRGREPDEQGTLFPLLRWTESSGMEGSQGGFTGKTYRIWTLPPIILIHFLTEYAMELPEWRKLVSPPQVHMALYECRYWLEKGANGGALAAQAFSVRTVYVPDLRACRERFRVMVPDGIHMSTVRMLEIGVEKTLRDDEGSGRT</sequence>
<feature type="compositionally biased region" description="Polar residues" evidence="1">
    <location>
        <begin position="97"/>
        <end position="108"/>
    </location>
</feature>
<protein>
    <submittedName>
        <fullName evidence="2">Uncharacterized protein</fullName>
    </submittedName>
</protein>